<dbReference type="FunFam" id="1.20.1050.10:FF:000004">
    <property type="entry name" value="Glutathione S-transferase F2"/>
    <property type="match status" value="1"/>
</dbReference>
<dbReference type="GO" id="GO:0005829">
    <property type="term" value="C:cytosol"/>
    <property type="evidence" value="ECO:0007669"/>
    <property type="project" value="UniProtKB-SubCell"/>
</dbReference>
<keyword evidence="6" id="KW-0808">Transferase</keyword>
<dbReference type="InterPro" id="IPR036282">
    <property type="entry name" value="Glutathione-S-Trfase_C_sf"/>
</dbReference>
<dbReference type="AlphaFoldDB" id="A0AAD5NUD6"/>
<comment type="caution">
    <text evidence="9">The sequence shown here is derived from an EMBL/GenBank/DDBJ whole genome shotgun (WGS) entry which is preliminary data.</text>
</comment>
<comment type="catalytic activity">
    <reaction evidence="7">
        <text>RX + glutathione = an S-substituted glutathione + a halide anion + H(+)</text>
        <dbReference type="Rhea" id="RHEA:16437"/>
        <dbReference type="ChEBI" id="CHEBI:15378"/>
        <dbReference type="ChEBI" id="CHEBI:16042"/>
        <dbReference type="ChEBI" id="CHEBI:17792"/>
        <dbReference type="ChEBI" id="CHEBI:57925"/>
        <dbReference type="ChEBI" id="CHEBI:90779"/>
        <dbReference type="EC" id="2.5.1.18"/>
    </reaction>
</comment>
<dbReference type="GO" id="GO:0006749">
    <property type="term" value="P:glutathione metabolic process"/>
    <property type="evidence" value="ECO:0007669"/>
    <property type="project" value="TreeGrafter"/>
</dbReference>
<comment type="subcellular location">
    <subcellularLocation>
        <location evidence="1">Cytoplasm</location>
        <location evidence="1">Cytosol</location>
    </subcellularLocation>
</comment>
<evidence type="ECO:0000256" key="1">
    <source>
        <dbReference type="ARBA" id="ARBA00004514"/>
    </source>
</evidence>
<protein>
    <recommendedName>
        <fullName evidence="3">glutathione transferase</fullName>
        <ecNumber evidence="3">2.5.1.18</ecNumber>
    </recommendedName>
</protein>
<dbReference type="InterPro" id="IPR004046">
    <property type="entry name" value="GST_C"/>
</dbReference>
<keyword evidence="10" id="KW-1185">Reference proteome</keyword>
<dbReference type="SUPFAM" id="SSF47616">
    <property type="entry name" value="GST C-terminal domain-like"/>
    <property type="match status" value="1"/>
</dbReference>
<dbReference type="EMBL" id="JAJSOW010000101">
    <property type="protein sequence ID" value="KAI9182781.1"/>
    <property type="molecule type" value="Genomic_DNA"/>
</dbReference>
<dbReference type="Pfam" id="PF00043">
    <property type="entry name" value="GST_C"/>
    <property type="match status" value="1"/>
</dbReference>
<evidence type="ECO:0000256" key="6">
    <source>
        <dbReference type="ARBA" id="ARBA00022679"/>
    </source>
</evidence>
<dbReference type="PANTHER" id="PTHR43900">
    <property type="entry name" value="GLUTATHIONE S-TRANSFERASE RHO"/>
    <property type="match status" value="1"/>
</dbReference>
<evidence type="ECO:0000256" key="5">
    <source>
        <dbReference type="ARBA" id="ARBA00022575"/>
    </source>
</evidence>
<feature type="domain" description="GST C-terminal" evidence="8">
    <location>
        <begin position="132"/>
        <end position="260"/>
    </location>
</feature>
<dbReference type="PANTHER" id="PTHR43900:SF56">
    <property type="entry name" value="GLUTATHIONE TRANSFERASE"/>
    <property type="match status" value="1"/>
</dbReference>
<dbReference type="InterPro" id="IPR010987">
    <property type="entry name" value="Glutathione-S-Trfase_C-like"/>
</dbReference>
<proteinExistence type="inferred from homology"/>
<evidence type="ECO:0000256" key="3">
    <source>
        <dbReference type="ARBA" id="ARBA00012452"/>
    </source>
</evidence>
<dbReference type="PROSITE" id="PS50405">
    <property type="entry name" value="GST_CTER"/>
    <property type="match status" value="1"/>
</dbReference>
<evidence type="ECO:0000313" key="10">
    <source>
        <dbReference type="Proteomes" id="UP001064489"/>
    </source>
</evidence>
<dbReference type="Proteomes" id="UP001064489">
    <property type="component" value="Chromosome 4"/>
</dbReference>
<evidence type="ECO:0000256" key="7">
    <source>
        <dbReference type="ARBA" id="ARBA00047960"/>
    </source>
</evidence>
<keyword evidence="4" id="KW-0963">Cytoplasm</keyword>
<gene>
    <name evidence="9" type="ORF">LWI28_028824</name>
</gene>
<dbReference type="GO" id="GO:0009407">
    <property type="term" value="P:toxin catabolic process"/>
    <property type="evidence" value="ECO:0007669"/>
    <property type="project" value="UniProtKB-ARBA"/>
</dbReference>
<keyword evidence="5" id="KW-0216">Detoxification</keyword>
<name>A0AAD5NUD6_ACENE</name>
<evidence type="ECO:0000313" key="9">
    <source>
        <dbReference type="EMBL" id="KAI9182781.1"/>
    </source>
</evidence>
<organism evidence="9 10">
    <name type="scientific">Acer negundo</name>
    <name type="common">Box elder</name>
    <dbReference type="NCBI Taxonomy" id="4023"/>
    <lineage>
        <taxon>Eukaryota</taxon>
        <taxon>Viridiplantae</taxon>
        <taxon>Streptophyta</taxon>
        <taxon>Embryophyta</taxon>
        <taxon>Tracheophyta</taxon>
        <taxon>Spermatophyta</taxon>
        <taxon>Magnoliopsida</taxon>
        <taxon>eudicotyledons</taxon>
        <taxon>Gunneridae</taxon>
        <taxon>Pentapetalae</taxon>
        <taxon>rosids</taxon>
        <taxon>malvids</taxon>
        <taxon>Sapindales</taxon>
        <taxon>Sapindaceae</taxon>
        <taxon>Hippocastanoideae</taxon>
        <taxon>Acereae</taxon>
        <taxon>Acer</taxon>
    </lineage>
</organism>
<sequence length="262" mass="29507">MDQAGRASKPKKKKDLIGVPITKVVQARMVSKISTGEKFTALTVATFQPFFVHIPGGQLTFGVVHQLPYNYALKLLVQIHDPPRRSRLLLSPVVSDSCTLIPFVTRMKPFRQVPVFDDGVIKRFGEELVYWDARKQAIVANWIDVEDHKFEPPALRLINNPSKGLTSDQSVAAEAEAEAELGKVLDVYETRLSKFKYLASDDYTIADLVHLPNLEALLGNSYTKQHFFESRPHLSAWCFDILARPAWTKVLEMQKMAKPSSA</sequence>
<evidence type="ECO:0000256" key="4">
    <source>
        <dbReference type="ARBA" id="ARBA00022490"/>
    </source>
</evidence>
<dbReference type="GO" id="GO:0043295">
    <property type="term" value="F:glutathione binding"/>
    <property type="evidence" value="ECO:0007669"/>
    <property type="project" value="TreeGrafter"/>
</dbReference>
<reference evidence="9" key="1">
    <citation type="journal article" date="2022" name="Plant J.">
        <title>Strategies of tolerance reflected in two North American maple genomes.</title>
        <authorList>
            <person name="McEvoy S.L."/>
            <person name="Sezen U.U."/>
            <person name="Trouern-Trend A."/>
            <person name="McMahon S.M."/>
            <person name="Schaberg P.G."/>
            <person name="Yang J."/>
            <person name="Wegrzyn J.L."/>
            <person name="Swenson N.G."/>
        </authorList>
    </citation>
    <scope>NUCLEOTIDE SEQUENCE</scope>
    <source>
        <strain evidence="9">91603</strain>
    </source>
</reference>
<dbReference type="Gene3D" id="1.20.1050.10">
    <property type="match status" value="1"/>
</dbReference>
<evidence type="ECO:0000256" key="2">
    <source>
        <dbReference type="ARBA" id="ARBA00010128"/>
    </source>
</evidence>
<reference evidence="9" key="2">
    <citation type="submission" date="2023-02" db="EMBL/GenBank/DDBJ databases">
        <authorList>
            <person name="Swenson N.G."/>
            <person name="Wegrzyn J.L."/>
            <person name="Mcevoy S.L."/>
        </authorList>
    </citation>
    <scope>NUCLEOTIDE SEQUENCE</scope>
    <source>
        <strain evidence="9">91603</strain>
        <tissue evidence="9">Leaf</tissue>
    </source>
</reference>
<accession>A0AAD5NUD6</accession>
<dbReference type="EC" id="2.5.1.18" evidence="3"/>
<dbReference type="GO" id="GO:0004364">
    <property type="term" value="F:glutathione transferase activity"/>
    <property type="evidence" value="ECO:0007669"/>
    <property type="project" value="UniProtKB-EC"/>
</dbReference>
<evidence type="ECO:0000259" key="8">
    <source>
        <dbReference type="PROSITE" id="PS50405"/>
    </source>
</evidence>
<comment type="similarity">
    <text evidence="2">Belongs to the GST superfamily. Phi family.</text>
</comment>